<keyword evidence="4" id="KW-0663">Pyridoxal phosphate</keyword>
<evidence type="ECO:0000256" key="4">
    <source>
        <dbReference type="ARBA" id="ARBA00022898"/>
    </source>
</evidence>
<dbReference type="InterPro" id="IPR015421">
    <property type="entry name" value="PyrdxlP-dep_Trfase_major"/>
</dbReference>
<evidence type="ECO:0000313" key="8">
    <source>
        <dbReference type="Proteomes" id="UP001617351"/>
    </source>
</evidence>
<dbReference type="RefSeq" id="WP_402386168.1">
    <property type="nucleotide sequence ID" value="NZ_JBIUYY010000015.1"/>
</dbReference>
<dbReference type="InterPro" id="IPR050859">
    <property type="entry name" value="Class-I_PLP-dep_aminotransf"/>
</dbReference>
<evidence type="ECO:0000256" key="5">
    <source>
        <dbReference type="SAM" id="MobiDB-lite"/>
    </source>
</evidence>
<feature type="compositionally biased region" description="Low complexity" evidence="5">
    <location>
        <begin position="1"/>
        <end position="10"/>
    </location>
</feature>
<keyword evidence="2 7" id="KW-0032">Aminotransferase</keyword>
<dbReference type="PANTHER" id="PTHR42790">
    <property type="entry name" value="AMINOTRANSFERASE"/>
    <property type="match status" value="1"/>
</dbReference>
<proteinExistence type="predicted"/>
<feature type="domain" description="Aminotransferase class I/classII large" evidence="6">
    <location>
        <begin position="75"/>
        <end position="404"/>
    </location>
</feature>
<accession>A0ABW8EPF7</accession>
<dbReference type="Gene3D" id="3.40.640.10">
    <property type="entry name" value="Type I PLP-dependent aspartate aminotransferase-like (Major domain)"/>
    <property type="match status" value="1"/>
</dbReference>
<comment type="cofactor">
    <cofactor evidence="1">
        <name>pyridoxal 5'-phosphate</name>
        <dbReference type="ChEBI" id="CHEBI:597326"/>
    </cofactor>
</comment>
<dbReference type="InterPro" id="IPR015424">
    <property type="entry name" value="PyrdxlP-dep_Trfase"/>
</dbReference>
<dbReference type="Gene3D" id="3.90.1150.10">
    <property type="entry name" value="Aspartate Aminotransferase, domain 1"/>
    <property type="match status" value="1"/>
</dbReference>
<evidence type="ECO:0000256" key="2">
    <source>
        <dbReference type="ARBA" id="ARBA00022576"/>
    </source>
</evidence>
<dbReference type="SUPFAM" id="SSF53383">
    <property type="entry name" value="PLP-dependent transferases"/>
    <property type="match status" value="1"/>
</dbReference>
<feature type="compositionally biased region" description="Pro residues" evidence="5">
    <location>
        <begin position="11"/>
        <end position="22"/>
    </location>
</feature>
<dbReference type="GO" id="GO:0008483">
    <property type="term" value="F:transaminase activity"/>
    <property type="evidence" value="ECO:0007669"/>
    <property type="project" value="UniProtKB-KW"/>
</dbReference>
<evidence type="ECO:0000256" key="1">
    <source>
        <dbReference type="ARBA" id="ARBA00001933"/>
    </source>
</evidence>
<sequence>MTATASAATAPTPPPAPAVPPPPFAARATAVGGSPVREILALTERPGVVSFAGGLPAPELFDTDGLRAAYDAAFATSAARALQYSTTEGAPELRRAVAERATARGLATTADDVLVTTGSQQALTLITATLVEPGDTVLVENPTYLAALQAFGLAGARVIPVPCDEQGILPDALEEIVLRERPKLLYCIPTFQNPTGRTLPAARRAAVAQVAARLGLWLVEDDPYGDLRFEGDEVPWLAAHPGAEDRTALLGSFSKIMAPGLRLGWLRAPAALRRAAVVAKQAADLHTSTVDQLAAAHYLSAADLEAHIATVRDAYRIRRDALLAGLGEALPEGSQWNRPEGGMFVWARLPEGYDATALLKRAVAKDVAFVPGAPFYTGTPDARTLRLSFTTHTAEEIAVGLERLRAAAG</sequence>
<evidence type="ECO:0000259" key="6">
    <source>
        <dbReference type="Pfam" id="PF00155"/>
    </source>
</evidence>
<protein>
    <submittedName>
        <fullName evidence="7">PLP-dependent aminotransferase family protein</fullName>
    </submittedName>
</protein>
<dbReference type="PANTHER" id="PTHR42790:SF19">
    <property type="entry name" value="KYNURENINE_ALPHA-AMINOADIPATE AMINOTRANSFERASE, MITOCHONDRIAL"/>
    <property type="match status" value="1"/>
</dbReference>
<dbReference type="EMBL" id="JBIUYY010000015">
    <property type="protein sequence ID" value="MFJ2825154.1"/>
    <property type="molecule type" value="Genomic_DNA"/>
</dbReference>
<dbReference type="Pfam" id="PF00155">
    <property type="entry name" value="Aminotran_1_2"/>
    <property type="match status" value="1"/>
</dbReference>
<dbReference type="CDD" id="cd00609">
    <property type="entry name" value="AAT_like"/>
    <property type="match status" value="1"/>
</dbReference>
<dbReference type="InterPro" id="IPR004839">
    <property type="entry name" value="Aminotransferase_I/II_large"/>
</dbReference>
<dbReference type="InterPro" id="IPR015422">
    <property type="entry name" value="PyrdxlP-dep_Trfase_small"/>
</dbReference>
<keyword evidence="8" id="KW-1185">Reference proteome</keyword>
<organism evidence="7 8">
    <name type="scientific">Streptomyces toxytricini</name>
    <name type="common">Actinomyces toxytricini</name>
    <dbReference type="NCBI Taxonomy" id="67369"/>
    <lineage>
        <taxon>Bacteria</taxon>
        <taxon>Bacillati</taxon>
        <taxon>Actinomycetota</taxon>
        <taxon>Actinomycetes</taxon>
        <taxon>Kitasatosporales</taxon>
        <taxon>Streptomycetaceae</taxon>
        <taxon>Streptomyces</taxon>
    </lineage>
</organism>
<feature type="region of interest" description="Disordered" evidence="5">
    <location>
        <begin position="1"/>
        <end position="22"/>
    </location>
</feature>
<name>A0ABW8EPF7_STRT5</name>
<evidence type="ECO:0000313" key="7">
    <source>
        <dbReference type="EMBL" id="MFJ2825154.1"/>
    </source>
</evidence>
<dbReference type="Proteomes" id="UP001617351">
    <property type="component" value="Unassembled WGS sequence"/>
</dbReference>
<comment type="caution">
    <text evidence="7">The sequence shown here is derived from an EMBL/GenBank/DDBJ whole genome shotgun (WGS) entry which is preliminary data.</text>
</comment>
<evidence type="ECO:0000256" key="3">
    <source>
        <dbReference type="ARBA" id="ARBA00022679"/>
    </source>
</evidence>
<reference evidence="7 8" key="1">
    <citation type="submission" date="2024-10" db="EMBL/GenBank/DDBJ databases">
        <title>The Natural Products Discovery Center: Release of the First 8490 Sequenced Strains for Exploring Actinobacteria Biosynthetic Diversity.</title>
        <authorList>
            <person name="Kalkreuter E."/>
            <person name="Kautsar S.A."/>
            <person name="Yang D."/>
            <person name="Bader C.D."/>
            <person name="Teijaro C.N."/>
            <person name="Fluegel L."/>
            <person name="Davis C.M."/>
            <person name="Simpson J.R."/>
            <person name="Lauterbach L."/>
            <person name="Steele A.D."/>
            <person name="Gui C."/>
            <person name="Meng S."/>
            <person name="Li G."/>
            <person name="Viehrig K."/>
            <person name="Ye F."/>
            <person name="Su P."/>
            <person name="Kiefer A.F."/>
            <person name="Nichols A."/>
            <person name="Cepeda A.J."/>
            <person name="Yan W."/>
            <person name="Fan B."/>
            <person name="Jiang Y."/>
            <person name="Adhikari A."/>
            <person name="Zheng C.-J."/>
            <person name="Schuster L."/>
            <person name="Cowan T.M."/>
            <person name="Smanski M.J."/>
            <person name="Chevrette M.G."/>
            <person name="De Carvalho L.P.S."/>
            <person name="Shen B."/>
        </authorList>
    </citation>
    <scope>NUCLEOTIDE SEQUENCE [LARGE SCALE GENOMIC DNA]</scope>
    <source>
        <strain evidence="7 8">NPDC087220</strain>
    </source>
</reference>
<gene>
    <name evidence="7" type="ORF">ACIO7M_29185</name>
</gene>
<keyword evidence="3" id="KW-0808">Transferase</keyword>